<name>A0ACC2SC98_9FUNG</name>
<evidence type="ECO:0000313" key="2">
    <source>
        <dbReference type="Proteomes" id="UP001165960"/>
    </source>
</evidence>
<sequence>MIFEWIEAAHSYESKLSLASSGIKTPGEVEMQEMKENNTTKAALARRERWGYYALLASHTPSIFMGTLLITYLCEKLALQVAFEADGVTQCVMRANFVCYVPFMGLSLLTSNFTLLVSILMSIVQALVLVPLSGFADLADHRRYLLLLFTLLGGTASCLHLIPTSFALYSTTFLSVISALSTCAVSAYALSLVPAYAKEYDCLHKNLAATEISSRGGAISLVCSTVITSLAYVITGTIPDEVMGIKINLALGGAWWLAVGGGSWQLLSAHDGNKLPPGLSALMFSLKSVGDTMRLSTRLSNLFLAQLAFFLISEGTNTSGLITIIVASNELNLPRKVITIITVATPLGCSVGIMAMLSLTKKFKLNFKYVMITMSLLTTTVISLNVIGYYTNSFGLKSKWEVIGAFIASSIFYGPVLVSFRILLAEISPKGRECQLFTFNTLLSTGTTWIGSAVVMYIINVTGQIRLAGYLPLVLVLSGVLVLTKIDLNAARLQAELYAAS</sequence>
<protein>
    <submittedName>
        <fullName evidence="1">Autophagy protein 22</fullName>
    </submittedName>
</protein>
<organism evidence="1 2">
    <name type="scientific">Entomophthora muscae</name>
    <dbReference type="NCBI Taxonomy" id="34485"/>
    <lineage>
        <taxon>Eukaryota</taxon>
        <taxon>Fungi</taxon>
        <taxon>Fungi incertae sedis</taxon>
        <taxon>Zoopagomycota</taxon>
        <taxon>Entomophthoromycotina</taxon>
        <taxon>Entomophthoromycetes</taxon>
        <taxon>Entomophthorales</taxon>
        <taxon>Entomophthoraceae</taxon>
        <taxon>Entomophthora</taxon>
    </lineage>
</organism>
<accession>A0ACC2SC98</accession>
<proteinExistence type="predicted"/>
<evidence type="ECO:0000313" key="1">
    <source>
        <dbReference type="EMBL" id="KAJ9060037.1"/>
    </source>
</evidence>
<keyword evidence="2" id="KW-1185">Reference proteome</keyword>
<reference evidence="1" key="1">
    <citation type="submission" date="2022-04" db="EMBL/GenBank/DDBJ databases">
        <title>Genome of the entomopathogenic fungus Entomophthora muscae.</title>
        <authorList>
            <person name="Elya C."/>
            <person name="Lovett B.R."/>
            <person name="Lee E."/>
            <person name="Macias A.M."/>
            <person name="Hajek A.E."/>
            <person name="De Bivort B.L."/>
            <person name="Kasson M.T."/>
            <person name="De Fine Licht H.H."/>
            <person name="Stajich J.E."/>
        </authorList>
    </citation>
    <scope>NUCLEOTIDE SEQUENCE</scope>
    <source>
        <strain evidence="1">Berkeley</strain>
    </source>
</reference>
<comment type="caution">
    <text evidence="1">The sequence shown here is derived from an EMBL/GenBank/DDBJ whole genome shotgun (WGS) entry which is preliminary data.</text>
</comment>
<gene>
    <name evidence="1" type="primary">ATG22_5</name>
    <name evidence="1" type="ORF">DSO57_1035146</name>
</gene>
<dbReference type="EMBL" id="QTSX02005275">
    <property type="protein sequence ID" value="KAJ9060037.1"/>
    <property type="molecule type" value="Genomic_DNA"/>
</dbReference>
<dbReference type="Proteomes" id="UP001165960">
    <property type="component" value="Unassembled WGS sequence"/>
</dbReference>